<dbReference type="EMBL" id="OX395134">
    <property type="protein sequence ID" value="CAI5784447.1"/>
    <property type="molecule type" value="Genomic_DNA"/>
</dbReference>
<dbReference type="AlphaFoldDB" id="A0AA35PH29"/>
<dbReference type="Pfam" id="PF17696">
    <property type="entry name" value="ALN"/>
    <property type="match status" value="1"/>
</dbReference>
<dbReference type="Proteomes" id="UP001178461">
    <property type="component" value="Chromosome 9"/>
</dbReference>
<evidence type="ECO:0000256" key="1">
    <source>
        <dbReference type="SAM" id="Phobius"/>
    </source>
</evidence>
<protein>
    <submittedName>
        <fullName evidence="2">Uncharacterized protein</fullName>
    </submittedName>
</protein>
<sequence length="61" mass="6636">MELANGVELRERRLAEREPGLAGAAGAGSRGPPLSGTSYWLDLWLMAAFNLALFVFVYLLP</sequence>
<dbReference type="InterPro" id="IPR038780">
    <property type="entry name" value="ALN"/>
</dbReference>
<name>A0AA35PH29_9SAUR</name>
<organism evidence="2 3">
    <name type="scientific">Podarcis lilfordi</name>
    <name type="common">Lilford's wall lizard</name>
    <dbReference type="NCBI Taxonomy" id="74358"/>
    <lineage>
        <taxon>Eukaryota</taxon>
        <taxon>Metazoa</taxon>
        <taxon>Chordata</taxon>
        <taxon>Craniata</taxon>
        <taxon>Vertebrata</taxon>
        <taxon>Euteleostomi</taxon>
        <taxon>Lepidosauria</taxon>
        <taxon>Squamata</taxon>
        <taxon>Bifurcata</taxon>
        <taxon>Unidentata</taxon>
        <taxon>Episquamata</taxon>
        <taxon>Laterata</taxon>
        <taxon>Lacertibaenia</taxon>
        <taxon>Lacertidae</taxon>
        <taxon>Podarcis</taxon>
    </lineage>
</organism>
<keyword evidence="1" id="KW-0472">Membrane</keyword>
<accession>A0AA35PH29</accession>
<evidence type="ECO:0000313" key="3">
    <source>
        <dbReference type="Proteomes" id="UP001178461"/>
    </source>
</evidence>
<keyword evidence="1" id="KW-1133">Transmembrane helix</keyword>
<keyword evidence="1" id="KW-0812">Transmembrane</keyword>
<gene>
    <name evidence="2" type="ORF">PODLI_1B022772</name>
</gene>
<reference evidence="2" key="1">
    <citation type="submission" date="2022-12" db="EMBL/GenBank/DDBJ databases">
        <authorList>
            <person name="Alioto T."/>
            <person name="Alioto T."/>
            <person name="Gomez Garrido J."/>
        </authorList>
    </citation>
    <scope>NUCLEOTIDE SEQUENCE</scope>
</reference>
<keyword evidence="3" id="KW-1185">Reference proteome</keyword>
<proteinExistence type="predicted"/>
<feature type="transmembrane region" description="Helical" evidence="1">
    <location>
        <begin position="39"/>
        <end position="60"/>
    </location>
</feature>
<evidence type="ECO:0000313" key="2">
    <source>
        <dbReference type="EMBL" id="CAI5784447.1"/>
    </source>
</evidence>